<protein>
    <submittedName>
        <fullName evidence="1">Uncharacterized protein</fullName>
    </submittedName>
</protein>
<gene>
    <name evidence="1" type="ORF">IPL58_16325</name>
</gene>
<proteinExistence type="predicted"/>
<reference evidence="1" key="1">
    <citation type="submission" date="2020-10" db="EMBL/GenBank/DDBJ databases">
        <title>Connecting structure to function with the recovery of over 1000 high-quality activated sludge metagenome-assembled genomes encoding full-length rRNA genes using long-read sequencing.</title>
        <authorList>
            <person name="Singleton C.M."/>
            <person name="Petriglieri F."/>
            <person name="Kristensen J.M."/>
            <person name="Kirkegaard R.H."/>
            <person name="Michaelsen T.Y."/>
            <person name="Andersen M.H."/>
            <person name="Karst S.M."/>
            <person name="Dueholm M.S."/>
            <person name="Nielsen P.H."/>
            <person name="Albertsen M."/>
        </authorList>
    </citation>
    <scope>NUCLEOTIDE SEQUENCE</scope>
    <source>
        <strain evidence="1">Hirt_18-Q3-R61-65_BATAC.395</strain>
    </source>
</reference>
<evidence type="ECO:0000313" key="1">
    <source>
        <dbReference type="EMBL" id="MBK8525451.1"/>
    </source>
</evidence>
<comment type="caution">
    <text evidence="1">The sequence shown here is derived from an EMBL/GenBank/DDBJ whole genome shotgun (WGS) entry which is preliminary data.</text>
</comment>
<dbReference type="AlphaFoldDB" id="A0A9D7K479"/>
<name>A0A9D7K479_9PROT</name>
<evidence type="ECO:0000313" key="2">
    <source>
        <dbReference type="Proteomes" id="UP000886689"/>
    </source>
</evidence>
<dbReference type="EMBL" id="JADJUC010000031">
    <property type="protein sequence ID" value="MBK8525451.1"/>
    <property type="molecule type" value="Genomic_DNA"/>
</dbReference>
<accession>A0A9D7K479</accession>
<sequence length="230" mass="25569">MINPNAGAAFLVMALSGCATCPPTTVYKLATANEVSGVSSHTDWENRTVLVIEPDIRLVINTCWENGLCVTASLPEGRRMRFTSNEFVEVDEGSGRVINTHRPSLISYTYSCETRRKEPISCSSSDEPPTTEEVRITSVSNAAHNDWKYRSFMKVFATTAEFVGASDSETRDTIVRGQRNYRMAVFSEGRRGAKPYLVRMPAILIDGKPSALPDIRITEAVEPVCRYRAY</sequence>
<organism evidence="1 2">
    <name type="scientific">Candidatus Proximibacter danicus</name>
    <dbReference type="NCBI Taxonomy" id="2954365"/>
    <lineage>
        <taxon>Bacteria</taxon>
        <taxon>Pseudomonadati</taxon>
        <taxon>Pseudomonadota</taxon>
        <taxon>Betaproteobacteria</taxon>
        <taxon>Candidatus Proximibacter</taxon>
    </lineage>
</organism>
<dbReference type="Proteomes" id="UP000886689">
    <property type="component" value="Unassembled WGS sequence"/>
</dbReference>